<name>A0A4Z2GJ60_9TELE</name>
<evidence type="ECO:0000313" key="3">
    <source>
        <dbReference type="Proteomes" id="UP000314294"/>
    </source>
</evidence>
<gene>
    <name evidence="2" type="ORF">EYF80_036465</name>
</gene>
<proteinExistence type="predicted"/>
<keyword evidence="3" id="KW-1185">Reference proteome</keyword>
<comment type="caution">
    <text evidence="2">The sequence shown here is derived from an EMBL/GenBank/DDBJ whole genome shotgun (WGS) entry which is preliminary data.</text>
</comment>
<organism evidence="2 3">
    <name type="scientific">Liparis tanakae</name>
    <name type="common">Tanaka's snailfish</name>
    <dbReference type="NCBI Taxonomy" id="230148"/>
    <lineage>
        <taxon>Eukaryota</taxon>
        <taxon>Metazoa</taxon>
        <taxon>Chordata</taxon>
        <taxon>Craniata</taxon>
        <taxon>Vertebrata</taxon>
        <taxon>Euteleostomi</taxon>
        <taxon>Actinopterygii</taxon>
        <taxon>Neopterygii</taxon>
        <taxon>Teleostei</taxon>
        <taxon>Neoteleostei</taxon>
        <taxon>Acanthomorphata</taxon>
        <taxon>Eupercaria</taxon>
        <taxon>Perciformes</taxon>
        <taxon>Cottioidei</taxon>
        <taxon>Cottales</taxon>
        <taxon>Liparidae</taxon>
        <taxon>Liparis</taxon>
    </lineage>
</organism>
<dbReference type="EMBL" id="SRLO01000519">
    <property type="protein sequence ID" value="TNN53310.1"/>
    <property type="molecule type" value="Genomic_DNA"/>
</dbReference>
<protein>
    <submittedName>
        <fullName evidence="2">Uncharacterized protein</fullName>
    </submittedName>
</protein>
<evidence type="ECO:0000313" key="2">
    <source>
        <dbReference type="EMBL" id="TNN53310.1"/>
    </source>
</evidence>
<dbReference type="Proteomes" id="UP000314294">
    <property type="component" value="Unassembled WGS sequence"/>
</dbReference>
<reference evidence="2 3" key="1">
    <citation type="submission" date="2019-03" db="EMBL/GenBank/DDBJ databases">
        <title>First draft genome of Liparis tanakae, snailfish: a comprehensive survey of snailfish specific genes.</title>
        <authorList>
            <person name="Kim W."/>
            <person name="Song I."/>
            <person name="Jeong J.-H."/>
            <person name="Kim D."/>
            <person name="Kim S."/>
            <person name="Ryu S."/>
            <person name="Song J.Y."/>
            <person name="Lee S.K."/>
        </authorList>
    </citation>
    <scope>NUCLEOTIDE SEQUENCE [LARGE SCALE GENOMIC DNA]</scope>
    <source>
        <tissue evidence="2">Muscle</tissue>
    </source>
</reference>
<sequence length="319" mass="34453">MFCTGGTEEDVDDEIPAAFQTFSDASTSPSTSTSTSTSWIHITLHLPFSLSARDCFPERLPSMLRLMFLFLSRFSSSWNSSVTLWLVLADVSMKAHFHWLAWASPSLVSTSRRRLLAGDGVDQDEGVAFGDGQALHGGELVAPRGVGDLQRAHALVAADHLAVGVLHRGDVGVPEGALDEAQHQGALPHSARPEHHHPIVVALLRHSATPQASDSVAPVMSGGLGDGWRTGRGMDNVSQSADHKADGGNRKRRALVGPDLSQQHSNGSSWSDCEPDYELERMRLVSGPLSPSVGKPGELQRTTTKGRRIMLEENMMQKK</sequence>
<feature type="region of interest" description="Disordered" evidence="1">
    <location>
        <begin position="228"/>
        <end position="252"/>
    </location>
</feature>
<accession>A0A4Z2GJ60</accession>
<dbReference type="AlphaFoldDB" id="A0A4Z2GJ60"/>
<evidence type="ECO:0000256" key="1">
    <source>
        <dbReference type="SAM" id="MobiDB-lite"/>
    </source>
</evidence>